<evidence type="ECO:0000313" key="2">
    <source>
        <dbReference type="EMBL" id="TXG48730.1"/>
    </source>
</evidence>
<dbReference type="EMBL" id="VAHF01000012">
    <property type="protein sequence ID" value="TXG48730.1"/>
    <property type="molecule type" value="Genomic_DNA"/>
</dbReference>
<evidence type="ECO:0008006" key="4">
    <source>
        <dbReference type="Google" id="ProtNLM"/>
    </source>
</evidence>
<proteinExistence type="predicted"/>
<keyword evidence="3" id="KW-1185">Reference proteome</keyword>
<feature type="compositionally biased region" description="Polar residues" evidence="1">
    <location>
        <begin position="43"/>
        <end position="68"/>
    </location>
</feature>
<dbReference type="PANTHER" id="PTHR11439">
    <property type="entry name" value="GAG-POL-RELATED RETROTRANSPOSON"/>
    <property type="match status" value="1"/>
</dbReference>
<accession>A0A5C7GVP9</accession>
<feature type="compositionally biased region" description="Basic and acidic residues" evidence="1">
    <location>
        <begin position="69"/>
        <end position="79"/>
    </location>
</feature>
<feature type="region of interest" description="Disordered" evidence="1">
    <location>
        <begin position="105"/>
        <end position="142"/>
    </location>
</feature>
<evidence type="ECO:0000313" key="3">
    <source>
        <dbReference type="Proteomes" id="UP000323000"/>
    </source>
</evidence>
<gene>
    <name evidence="2" type="ORF">EZV62_024605</name>
</gene>
<dbReference type="PANTHER" id="PTHR11439:SF498">
    <property type="entry name" value="DNAK FAMILY PROTEIN"/>
    <property type="match status" value="1"/>
</dbReference>
<dbReference type="Proteomes" id="UP000323000">
    <property type="component" value="Chromosome 12"/>
</dbReference>
<comment type="caution">
    <text evidence="2">The sequence shown here is derived from an EMBL/GenBank/DDBJ whole genome shotgun (WGS) entry which is preliminary data.</text>
</comment>
<protein>
    <recommendedName>
        <fullName evidence="4">Reverse transcriptase Ty1/copia-type domain-containing protein</fullName>
    </recommendedName>
</protein>
<name>A0A5C7GVP9_9ROSI</name>
<organism evidence="2 3">
    <name type="scientific">Acer yangbiense</name>
    <dbReference type="NCBI Taxonomy" id="1000413"/>
    <lineage>
        <taxon>Eukaryota</taxon>
        <taxon>Viridiplantae</taxon>
        <taxon>Streptophyta</taxon>
        <taxon>Embryophyta</taxon>
        <taxon>Tracheophyta</taxon>
        <taxon>Spermatophyta</taxon>
        <taxon>Magnoliopsida</taxon>
        <taxon>eudicotyledons</taxon>
        <taxon>Gunneridae</taxon>
        <taxon>Pentapetalae</taxon>
        <taxon>rosids</taxon>
        <taxon>malvids</taxon>
        <taxon>Sapindales</taxon>
        <taxon>Sapindaceae</taxon>
        <taxon>Hippocastanoideae</taxon>
        <taxon>Acereae</taxon>
        <taxon>Acer</taxon>
    </lineage>
</organism>
<dbReference type="OrthoDB" id="1300370at2759"/>
<feature type="compositionally biased region" description="Low complexity" evidence="1">
    <location>
        <begin position="124"/>
        <end position="135"/>
    </location>
</feature>
<sequence>MQERLPPVNKIYSLIYQEEKQRDLSIPTSNLHEGSVLAVAPNSSNQNTKAVVSNTSMAHRNKSNSNRTPSREGYKNLPRPRCDHCGWEGHTTTTCYKLHEYPQRANNGTNVSQPRGFVASSEQSPLPSTTPIPTTDQSYTSSSPLITHEQYNQILAILQQGRIEHSTNFADGIFLCQQKYALDILHDMGMLGCRSARTPMEQNLKLNAEDGELLQDPVVYRRLIGHLIYLSITRPDIPFAVNILSRFMQTLRKTHLDAALRVLRYLKGSPGKGILLASSDE</sequence>
<evidence type="ECO:0000256" key="1">
    <source>
        <dbReference type="SAM" id="MobiDB-lite"/>
    </source>
</evidence>
<dbReference type="AlphaFoldDB" id="A0A5C7GVP9"/>
<feature type="region of interest" description="Disordered" evidence="1">
    <location>
        <begin position="43"/>
        <end position="79"/>
    </location>
</feature>
<reference evidence="3" key="1">
    <citation type="journal article" date="2019" name="Gigascience">
        <title>De novo genome assembly of the endangered Acer yangbiense, a plant species with extremely small populations endemic to Yunnan Province, China.</title>
        <authorList>
            <person name="Yang J."/>
            <person name="Wariss H.M."/>
            <person name="Tao L."/>
            <person name="Zhang R."/>
            <person name="Yun Q."/>
            <person name="Hollingsworth P."/>
            <person name="Dao Z."/>
            <person name="Luo G."/>
            <person name="Guo H."/>
            <person name="Ma Y."/>
            <person name="Sun W."/>
        </authorList>
    </citation>
    <scope>NUCLEOTIDE SEQUENCE [LARGE SCALE GENOMIC DNA]</scope>
    <source>
        <strain evidence="3">cv. Malutang</strain>
    </source>
</reference>